<dbReference type="EMBL" id="JABWDY010033060">
    <property type="protein sequence ID" value="KAF5183699.1"/>
    <property type="molecule type" value="Genomic_DNA"/>
</dbReference>
<protein>
    <submittedName>
        <fullName evidence="1">Uncharacterized protein</fullName>
    </submittedName>
</protein>
<evidence type="ECO:0000313" key="1">
    <source>
        <dbReference type="EMBL" id="KAF5183699.1"/>
    </source>
</evidence>
<name>A0A7J6VF26_THATH</name>
<accession>A0A7J6VF26</accession>
<dbReference type="AlphaFoldDB" id="A0A7J6VF26"/>
<sequence length="102" mass="10992">MNINLLFETTLVVGHRQEEPSSKQWLLSTLQCTHCQQVDLTSIGVEEDGSLKSNISRFVGGGQQLVGTGTSVGPHFDESSGINGATIALRAQRGRKKIEILA</sequence>
<organism evidence="1 2">
    <name type="scientific">Thalictrum thalictroides</name>
    <name type="common">Rue-anemone</name>
    <name type="synonym">Anemone thalictroides</name>
    <dbReference type="NCBI Taxonomy" id="46969"/>
    <lineage>
        <taxon>Eukaryota</taxon>
        <taxon>Viridiplantae</taxon>
        <taxon>Streptophyta</taxon>
        <taxon>Embryophyta</taxon>
        <taxon>Tracheophyta</taxon>
        <taxon>Spermatophyta</taxon>
        <taxon>Magnoliopsida</taxon>
        <taxon>Ranunculales</taxon>
        <taxon>Ranunculaceae</taxon>
        <taxon>Thalictroideae</taxon>
        <taxon>Thalictrum</taxon>
    </lineage>
</organism>
<dbReference type="Proteomes" id="UP000554482">
    <property type="component" value="Unassembled WGS sequence"/>
</dbReference>
<reference evidence="1 2" key="1">
    <citation type="submission" date="2020-06" db="EMBL/GenBank/DDBJ databases">
        <title>Transcriptomic and genomic resources for Thalictrum thalictroides and T. hernandezii: Facilitating candidate gene discovery in an emerging model plant lineage.</title>
        <authorList>
            <person name="Arias T."/>
            <person name="Riano-Pachon D.M."/>
            <person name="Di Stilio V.S."/>
        </authorList>
    </citation>
    <scope>NUCLEOTIDE SEQUENCE [LARGE SCALE GENOMIC DNA]</scope>
    <source>
        <strain evidence="2">cv. WT478/WT964</strain>
        <tissue evidence="1">Leaves</tissue>
    </source>
</reference>
<proteinExistence type="predicted"/>
<keyword evidence="2" id="KW-1185">Reference proteome</keyword>
<gene>
    <name evidence="1" type="ORF">FRX31_026713</name>
</gene>
<comment type="caution">
    <text evidence="1">The sequence shown here is derived from an EMBL/GenBank/DDBJ whole genome shotgun (WGS) entry which is preliminary data.</text>
</comment>
<evidence type="ECO:0000313" key="2">
    <source>
        <dbReference type="Proteomes" id="UP000554482"/>
    </source>
</evidence>